<keyword evidence="5 8" id="KW-0472">Membrane</keyword>
<keyword evidence="4 8" id="KW-1133">Transmembrane helix</keyword>
<evidence type="ECO:0000256" key="8">
    <source>
        <dbReference type="SAM" id="Phobius"/>
    </source>
</evidence>
<dbReference type="EMBL" id="QGNW01000306">
    <property type="protein sequence ID" value="RVW77803.1"/>
    <property type="molecule type" value="Genomic_DNA"/>
</dbReference>
<dbReference type="Proteomes" id="UP000288805">
    <property type="component" value="Unassembled WGS sequence"/>
</dbReference>
<evidence type="ECO:0000256" key="7">
    <source>
        <dbReference type="ARBA" id="ARBA00023180"/>
    </source>
</evidence>
<evidence type="ECO:0000256" key="2">
    <source>
        <dbReference type="ARBA" id="ARBA00022692"/>
    </source>
</evidence>
<name>A0A438H080_VITVI</name>
<dbReference type="Gene3D" id="3.80.10.10">
    <property type="entry name" value="Ribonuclease Inhibitor"/>
    <property type="match status" value="2"/>
</dbReference>
<evidence type="ECO:0000256" key="4">
    <source>
        <dbReference type="ARBA" id="ARBA00022989"/>
    </source>
</evidence>
<proteinExistence type="predicted"/>
<keyword evidence="6 9" id="KW-0675">Receptor</keyword>
<keyword evidence="2 8" id="KW-0812">Transmembrane</keyword>
<evidence type="ECO:0000313" key="10">
    <source>
        <dbReference type="Proteomes" id="UP000288805"/>
    </source>
</evidence>
<reference evidence="9 10" key="1">
    <citation type="journal article" date="2018" name="PLoS Genet.">
        <title>Population sequencing reveals clonal diversity and ancestral inbreeding in the grapevine cultivar Chardonnay.</title>
        <authorList>
            <person name="Roach M.J."/>
            <person name="Johnson D.L."/>
            <person name="Bohlmann J."/>
            <person name="van Vuuren H.J."/>
            <person name="Jones S.J."/>
            <person name="Pretorius I.S."/>
            <person name="Schmidt S.A."/>
            <person name="Borneman A.R."/>
        </authorList>
    </citation>
    <scope>NUCLEOTIDE SEQUENCE [LARGE SCALE GENOMIC DNA]</scope>
    <source>
        <strain evidence="10">cv. Chardonnay</strain>
        <tissue evidence="9">Leaf</tissue>
    </source>
</reference>
<feature type="transmembrane region" description="Helical" evidence="8">
    <location>
        <begin position="14"/>
        <end position="34"/>
    </location>
</feature>
<keyword evidence="7" id="KW-0325">Glycoprotein</keyword>
<organism evidence="9 10">
    <name type="scientific">Vitis vinifera</name>
    <name type="common">Grape</name>
    <dbReference type="NCBI Taxonomy" id="29760"/>
    <lineage>
        <taxon>Eukaryota</taxon>
        <taxon>Viridiplantae</taxon>
        <taxon>Streptophyta</taxon>
        <taxon>Embryophyta</taxon>
        <taxon>Tracheophyta</taxon>
        <taxon>Spermatophyta</taxon>
        <taxon>Magnoliopsida</taxon>
        <taxon>eudicotyledons</taxon>
        <taxon>Gunneridae</taxon>
        <taxon>Pentapetalae</taxon>
        <taxon>rosids</taxon>
        <taxon>Vitales</taxon>
        <taxon>Vitaceae</taxon>
        <taxon>Viteae</taxon>
        <taxon>Vitis</taxon>
    </lineage>
</organism>
<sequence length="151" mass="16585">MVRVLLFSNLRNHFPLLTILVFGIAITLLVPLLIPKQSLGKKGSDCCKWDGITCDWVTSHVIELDLSSSWLFGTIHSNTTLFPLPHLQRLNLAFNNFSGSSVSAGFGRFLSLTHLNLSNSAFSGLISPEISHLSNLVSLDLSWNSNTEFAA</sequence>
<gene>
    <name evidence="9" type="primary">RLP30_13</name>
    <name evidence="9" type="ORF">CK203_054431</name>
</gene>
<keyword evidence="3" id="KW-0732">Signal</keyword>
<dbReference type="GO" id="GO:0016020">
    <property type="term" value="C:membrane"/>
    <property type="evidence" value="ECO:0007669"/>
    <property type="project" value="UniProtKB-SubCell"/>
</dbReference>
<dbReference type="PANTHER" id="PTHR48061">
    <property type="entry name" value="LEUCINE-RICH REPEAT RECEPTOR PROTEIN KINASE EMS1-LIKE-RELATED"/>
    <property type="match status" value="1"/>
</dbReference>
<dbReference type="InterPro" id="IPR032675">
    <property type="entry name" value="LRR_dom_sf"/>
</dbReference>
<dbReference type="Pfam" id="PF13855">
    <property type="entry name" value="LRR_8"/>
    <property type="match status" value="1"/>
</dbReference>
<accession>A0A438H080</accession>
<evidence type="ECO:0000256" key="6">
    <source>
        <dbReference type="ARBA" id="ARBA00023170"/>
    </source>
</evidence>
<protein>
    <submittedName>
        <fullName evidence="9">Receptor like protein 30</fullName>
    </submittedName>
</protein>
<comment type="subcellular location">
    <subcellularLocation>
        <location evidence="1">Membrane</location>
        <topology evidence="1">Single-pass type I membrane protein</topology>
    </subcellularLocation>
</comment>
<evidence type="ECO:0000256" key="5">
    <source>
        <dbReference type="ARBA" id="ARBA00023136"/>
    </source>
</evidence>
<dbReference type="SUPFAM" id="SSF52058">
    <property type="entry name" value="L domain-like"/>
    <property type="match status" value="1"/>
</dbReference>
<comment type="caution">
    <text evidence="9">The sequence shown here is derived from an EMBL/GenBank/DDBJ whole genome shotgun (WGS) entry which is preliminary data.</text>
</comment>
<dbReference type="PANTHER" id="PTHR48061:SF46">
    <property type="entry name" value="LEUCINE-RICH REPEAT-CONTAINING N-TERMINAL PLANT-TYPE DOMAIN-CONTAINING PROTEIN"/>
    <property type="match status" value="1"/>
</dbReference>
<evidence type="ECO:0000256" key="1">
    <source>
        <dbReference type="ARBA" id="ARBA00004479"/>
    </source>
</evidence>
<dbReference type="InterPro" id="IPR001611">
    <property type="entry name" value="Leu-rich_rpt"/>
</dbReference>
<dbReference type="AlphaFoldDB" id="A0A438H080"/>
<dbReference type="InterPro" id="IPR046956">
    <property type="entry name" value="RLP23-like"/>
</dbReference>
<evidence type="ECO:0000256" key="3">
    <source>
        <dbReference type="ARBA" id="ARBA00022729"/>
    </source>
</evidence>
<evidence type="ECO:0000313" key="9">
    <source>
        <dbReference type="EMBL" id="RVW77803.1"/>
    </source>
</evidence>